<organism evidence="9 10">
    <name type="scientific">Aerococcus christensenii</name>
    <dbReference type="NCBI Taxonomy" id="87541"/>
    <lineage>
        <taxon>Bacteria</taxon>
        <taxon>Bacillati</taxon>
        <taxon>Bacillota</taxon>
        <taxon>Bacilli</taxon>
        <taxon>Lactobacillales</taxon>
        <taxon>Aerococcaceae</taxon>
        <taxon>Aerococcus</taxon>
    </lineage>
</organism>
<comment type="subcellular location">
    <subcellularLocation>
        <location evidence="8">Cytoplasm</location>
    </subcellularLocation>
</comment>
<dbReference type="Proteomes" id="UP000070422">
    <property type="component" value="Unassembled WGS sequence"/>
</dbReference>
<feature type="binding site" evidence="8">
    <location>
        <position position="163"/>
    </location>
    <ligand>
        <name>NAD(+)</name>
        <dbReference type="ChEBI" id="CHEBI:57540"/>
    </ligand>
</feature>
<keyword evidence="8" id="KW-0963">Cytoplasm</keyword>
<proteinExistence type="inferred from homology"/>
<reference evidence="9 10" key="1">
    <citation type="submission" date="2016-01" db="EMBL/GenBank/DDBJ databases">
        <authorList>
            <person name="Oliw E.H."/>
        </authorList>
    </citation>
    <scope>NUCLEOTIDE SEQUENCE [LARGE SCALE GENOMIC DNA]</scope>
    <source>
        <strain evidence="9 10">KA00635</strain>
    </source>
</reference>
<evidence type="ECO:0000256" key="2">
    <source>
        <dbReference type="ARBA" id="ARBA00022741"/>
    </source>
</evidence>
<dbReference type="InterPro" id="IPR016064">
    <property type="entry name" value="NAD/diacylglycerol_kinase_sf"/>
</dbReference>
<evidence type="ECO:0000313" key="9">
    <source>
        <dbReference type="EMBL" id="KXB38021.1"/>
    </source>
</evidence>
<dbReference type="NCBIfam" id="NF003424">
    <property type="entry name" value="PRK04885.1"/>
    <property type="match status" value="1"/>
</dbReference>
<dbReference type="InterPro" id="IPR017438">
    <property type="entry name" value="ATP-NAD_kinase_N"/>
</dbReference>
<dbReference type="PATRIC" id="fig|87541.4.peg.182"/>
<dbReference type="Gene3D" id="3.40.50.10330">
    <property type="entry name" value="Probable inorganic polyphosphate/atp-NAD kinase, domain 1"/>
    <property type="match status" value="1"/>
</dbReference>
<dbReference type="GO" id="GO:0051287">
    <property type="term" value="F:NAD binding"/>
    <property type="evidence" value="ECO:0007669"/>
    <property type="project" value="UniProtKB-ARBA"/>
</dbReference>
<dbReference type="GO" id="GO:0005737">
    <property type="term" value="C:cytoplasm"/>
    <property type="evidence" value="ECO:0007669"/>
    <property type="project" value="UniProtKB-SubCell"/>
</dbReference>
<feature type="binding site" evidence="8">
    <location>
        <begin position="135"/>
        <end position="136"/>
    </location>
    <ligand>
        <name>NAD(+)</name>
        <dbReference type="ChEBI" id="CHEBI:57540"/>
    </ligand>
</feature>
<keyword evidence="5 8" id="KW-0521">NADP</keyword>
<evidence type="ECO:0000256" key="4">
    <source>
        <dbReference type="ARBA" id="ARBA00022840"/>
    </source>
</evidence>
<dbReference type="GO" id="GO:0005524">
    <property type="term" value="F:ATP binding"/>
    <property type="evidence" value="ECO:0007669"/>
    <property type="project" value="UniProtKB-KW"/>
</dbReference>
<dbReference type="InterPro" id="IPR017437">
    <property type="entry name" value="ATP-NAD_kinase_PpnK-typ_C"/>
</dbReference>
<dbReference type="AlphaFoldDB" id="A0A133Y4A6"/>
<evidence type="ECO:0000313" key="10">
    <source>
        <dbReference type="Proteomes" id="UP000070422"/>
    </source>
</evidence>
<comment type="caution">
    <text evidence="9">The sequence shown here is derived from an EMBL/GenBank/DDBJ whole genome shotgun (WGS) entry which is preliminary data.</text>
</comment>
<keyword evidence="3 8" id="KW-0418">Kinase</keyword>
<feature type="active site" description="Proton acceptor" evidence="8">
    <location>
        <position position="59"/>
    </location>
</feature>
<dbReference type="SUPFAM" id="SSF111331">
    <property type="entry name" value="NAD kinase/diacylglycerol kinase-like"/>
    <property type="match status" value="1"/>
</dbReference>
<keyword evidence="1 8" id="KW-0808">Transferase</keyword>
<comment type="caution">
    <text evidence="8">Lacks conserved residue(s) required for the propagation of feature annotation.</text>
</comment>
<accession>A0A133Y4A6</accession>
<dbReference type="GO" id="GO:0006741">
    <property type="term" value="P:NADP+ biosynthetic process"/>
    <property type="evidence" value="ECO:0007669"/>
    <property type="project" value="UniProtKB-UniRule"/>
</dbReference>
<dbReference type="PANTHER" id="PTHR20275:SF0">
    <property type="entry name" value="NAD KINASE"/>
    <property type="match status" value="1"/>
</dbReference>
<feature type="binding site" evidence="8">
    <location>
        <position position="198"/>
    </location>
    <ligand>
        <name>NAD(+)</name>
        <dbReference type="ChEBI" id="CHEBI:57540"/>
    </ligand>
</feature>
<evidence type="ECO:0000256" key="6">
    <source>
        <dbReference type="ARBA" id="ARBA00023027"/>
    </source>
</evidence>
<evidence type="ECO:0000256" key="5">
    <source>
        <dbReference type="ARBA" id="ARBA00022857"/>
    </source>
</evidence>
<dbReference type="InterPro" id="IPR002504">
    <property type="entry name" value="NADK"/>
</dbReference>
<evidence type="ECO:0000256" key="1">
    <source>
        <dbReference type="ARBA" id="ARBA00022679"/>
    </source>
</evidence>
<gene>
    <name evidence="8" type="primary">nadK</name>
    <name evidence="9" type="ORF">HMPREF3187_00182</name>
</gene>
<feature type="binding site" evidence="8">
    <location>
        <position position="161"/>
    </location>
    <ligand>
        <name>NAD(+)</name>
        <dbReference type="ChEBI" id="CHEBI:57540"/>
    </ligand>
</feature>
<comment type="cofactor">
    <cofactor evidence="8">
        <name>a divalent metal cation</name>
        <dbReference type="ChEBI" id="CHEBI:60240"/>
    </cofactor>
</comment>
<dbReference type="GO" id="GO:0019674">
    <property type="term" value="P:NAD+ metabolic process"/>
    <property type="evidence" value="ECO:0007669"/>
    <property type="project" value="InterPro"/>
</dbReference>
<keyword evidence="6 8" id="KW-0520">NAD</keyword>
<dbReference type="HAMAP" id="MF_00361">
    <property type="entry name" value="NAD_kinase"/>
    <property type="match status" value="1"/>
</dbReference>
<protein>
    <recommendedName>
        <fullName evidence="8">NAD kinase</fullName>
        <ecNumber evidence="8">2.7.1.23</ecNumber>
    </recommendedName>
    <alternativeName>
        <fullName evidence="8">ATP-dependent NAD kinase</fullName>
    </alternativeName>
</protein>
<dbReference type="GO" id="GO:0003951">
    <property type="term" value="F:NAD+ kinase activity"/>
    <property type="evidence" value="ECO:0007669"/>
    <property type="project" value="UniProtKB-UniRule"/>
</dbReference>
<dbReference type="EMBL" id="LSCQ01000013">
    <property type="protein sequence ID" value="KXB38021.1"/>
    <property type="molecule type" value="Genomic_DNA"/>
</dbReference>
<evidence type="ECO:0000256" key="3">
    <source>
        <dbReference type="ARBA" id="ARBA00022777"/>
    </source>
</evidence>
<dbReference type="EC" id="2.7.1.23" evidence="8"/>
<comment type="function">
    <text evidence="8">Involved in the regulation of the intracellular balance of NAD and NADP, and is a key enzyme in the biosynthesis of NADP. Catalyzes specifically the phosphorylation on 2'-hydroxyl of the adenosine moiety of NAD to yield NADP.</text>
</comment>
<comment type="catalytic activity">
    <reaction evidence="7 8">
        <text>NAD(+) + ATP = ADP + NADP(+) + H(+)</text>
        <dbReference type="Rhea" id="RHEA:18629"/>
        <dbReference type="ChEBI" id="CHEBI:15378"/>
        <dbReference type="ChEBI" id="CHEBI:30616"/>
        <dbReference type="ChEBI" id="CHEBI:57540"/>
        <dbReference type="ChEBI" id="CHEBI:58349"/>
        <dbReference type="ChEBI" id="CHEBI:456216"/>
        <dbReference type="EC" id="2.7.1.23"/>
    </reaction>
</comment>
<name>A0A133Y4A6_9LACT</name>
<dbReference type="Pfam" id="PF01513">
    <property type="entry name" value="NAD_kinase"/>
    <property type="match status" value="1"/>
</dbReference>
<evidence type="ECO:0000256" key="8">
    <source>
        <dbReference type="HAMAP-Rule" id="MF_00361"/>
    </source>
</evidence>
<dbReference type="Pfam" id="PF20143">
    <property type="entry name" value="NAD_kinase_C"/>
    <property type="match status" value="1"/>
</dbReference>
<keyword evidence="4 8" id="KW-0067">ATP-binding</keyword>
<evidence type="ECO:0000256" key="7">
    <source>
        <dbReference type="ARBA" id="ARBA00047925"/>
    </source>
</evidence>
<dbReference type="Gene3D" id="2.60.200.30">
    <property type="entry name" value="Probable inorganic polyphosphate/atp-NAD kinase, domain 2"/>
    <property type="match status" value="1"/>
</dbReference>
<comment type="similarity">
    <text evidence="8">Belongs to the NAD kinase family.</text>
</comment>
<dbReference type="GO" id="GO:0046872">
    <property type="term" value="F:metal ion binding"/>
    <property type="evidence" value="ECO:0007669"/>
    <property type="project" value="UniProtKB-UniRule"/>
</dbReference>
<keyword evidence="2 8" id="KW-0547">Nucleotide-binding</keyword>
<feature type="binding site" evidence="8">
    <location>
        <begin position="59"/>
        <end position="60"/>
    </location>
    <ligand>
        <name>NAD(+)</name>
        <dbReference type="ChEBI" id="CHEBI:57540"/>
    </ligand>
</feature>
<dbReference type="STRING" id="87541.AWM71_05615"/>
<sequence>MRREVEGRQRRIEKMRIAVVNNEKGSSVTIRNRFLTAIEGTEVVYDEKNPDMIVSIGGDGTLLEAFHRYVDRLDKVRFIGIHTGHLGFYTDWQVEELEDFIPFLLNDSGESISYPLLEVRLAHEDGKVEKMIALNEATIRRIEGTMTGEVFIKEDKFELFKGDGLCISTPTGSTGLNKSLGGAVVHPRLDTLQMTEIASLNNRVYRTLSSPLLIAGDEWFHVRLDDAYLEGVMMTLDHLNFSLKGVRDIEFRLAKERVHFARYRHMHFWNRVETAFIGWKE</sequence>
<dbReference type="PANTHER" id="PTHR20275">
    <property type="entry name" value="NAD KINASE"/>
    <property type="match status" value="1"/>
</dbReference>